<gene>
    <name evidence="2" type="ordered locus">BL1470</name>
</gene>
<dbReference type="AlphaFoldDB" id="Q8G4B8"/>
<accession>Q8G4B8</accession>
<feature type="region of interest" description="Disordered" evidence="1">
    <location>
        <begin position="67"/>
        <end position="88"/>
    </location>
</feature>
<dbReference type="Proteomes" id="UP000000439">
    <property type="component" value="Chromosome"/>
</dbReference>
<feature type="compositionally biased region" description="Basic residues" evidence="1">
    <location>
        <begin position="1"/>
        <end position="11"/>
    </location>
</feature>
<organism evidence="2 3">
    <name type="scientific">Bifidobacterium longum (strain NCC 2705)</name>
    <dbReference type="NCBI Taxonomy" id="206672"/>
    <lineage>
        <taxon>Bacteria</taxon>
        <taxon>Bacillati</taxon>
        <taxon>Actinomycetota</taxon>
        <taxon>Actinomycetes</taxon>
        <taxon>Bifidobacteriales</taxon>
        <taxon>Bifidobacteriaceae</taxon>
        <taxon>Bifidobacterium</taxon>
    </lineage>
</organism>
<keyword evidence="3" id="KW-1185">Reference proteome</keyword>
<name>Q8G4B8_BIFLO</name>
<evidence type="ECO:0000313" key="3">
    <source>
        <dbReference type="Proteomes" id="UP000000439"/>
    </source>
</evidence>
<dbReference type="EMBL" id="AE014295">
    <property type="protein sequence ID" value="AAN25265.1"/>
    <property type="molecule type" value="Genomic_DNA"/>
</dbReference>
<proteinExistence type="predicted"/>
<evidence type="ECO:0000256" key="1">
    <source>
        <dbReference type="SAM" id="MobiDB-lite"/>
    </source>
</evidence>
<dbReference type="KEGG" id="blo:BL1470"/>
<evidence type="ECO:0000313" key="2">
    <source>
        <dbReference type="EMBL" id="AAN25265.1"/>
    </source>
</evidence>
<feature type="compositionally biased region" description="Basic and acidic residues" evidence="1">
    <location>
        <begin position="68"/>
        <end position="79"/>
    </location>
</feature>
<reference evidence="2 3" key="1">
    <citation type="journal article" date="2002" name="Proc. Natl. Acad. Sci. U.S.A.">
        <title>The genome sequence of Bifidobacterium longum reflects its adaptation to the human gastrointestinal tract.</title>
        <authorList>
            <person name="Schell M.A."/>
            <person name="Karmirantzou M."/>
            <person name="Snel B."/>
            <person name="Vilanova D."/>
            <person name="Berger B."/>
            <person name="Pessi G."/>
            <person name="Zwahlen M.C."/>
            <person name="Desiere F."/>
            <person name="Bork P."/>
            <person name="Delley M."/>
            <person name="Pridmore R.D."/>
            <person name="Arigoni F."/>
        </authorList>
    </citation>
    <scope>NUCLEOTIDE SEQUENCE [LARGE SCALE GENOMIC DNA]</scope>
    <source>
        <strain evidence="3">NCC 2705</strain>
    </source>
</reference>
<sequence>MERRVPHRPRPRTSAEAGTPAQCHAHRRRIRDAVPGRIQAGHRAQRLGAGTGVRAPLPLLCGRALPAHGREHPRQRDDAAQGAQDEGYGKMTFQKKEEPLPIRGRRHHPERSSTLMRFPMRSYGYVHGYPHGHVHRHPHGYVHGHPHGDAHQIEGKQARRIVYTIRARSLPRPAALEQQPECRRPDNQ</sequence>
<protein>
    <submittedName>
        <fullName evidence="2">Uncharacterized protein</fullName>
    </submittedName>
</protein>
<dbReference type="HOGENOM" id="CLU_1438506_0_0_11"/>
<dbReference type="EnsemblBacteria" id="AAN25265">
    <property type="protein sequence ID" value="AAN25265"/>
    <property type="gene ID" value="BL1470"/>
</dbReference>
<feature type="region of interest" description="Disordered" evidence="1">
    <location>
        <begin position="1"/>
        <end position="26"/>
    </location>
</feature>